<dbReference type="EMBL" id="PNXY01000009">
    <property type="protein sequence ID" value="PMS30316.1"/>
    <property type="molecule type" value="Genomic_DNA"/>
</dbReference>
<organism evidence="1 4">
    <name type="scientific">Paraburkholderia rhynchosiae</name>
    <dbReference type="NCBI Taxonomy" id="487049"/>
    <lineage>
        <taxon>Bacteria</taxon>
        <taxon>Pseudomonadati</taxon>
        <taxon>Pseudomonadota</taxon>
        <taxon>Betaproteobacteria</taxon>
        <taxon>Burkholderiales</taxon>
        <taxon>Burkholderiaceae</taxon>
        <taxon>Paraburkholderia</taxon>
    </lineage>
</organism>
<protein>
    <submittedName>
        <fullName evidence="1">Uncharacterized protein</fullName>
    </submittedName>
</protein>
<reference evidence="2 3" key="1">
    <citation type="submission" date="2018-01" db="EMBL/GenBank/DDBJ databases">
        <title>Whole genome analyses suggest that Burkholderia sensu lato contains two further novel genera in the rhizoxinica-symbiotica group Mycetohabitans gen. nov., and Trinickia gen. nov.: implications for the evolution of diazotrophy and nodulation in the Burkholderiaceae.</title>
        <authorList>
            <person name="Estrada-de los Santos P."/>
            <person name="Palmer M."/>
            <person name="Chavez-Ramirez B."/>
            <person name="Beukes C."/>
            <person name="Steenkamp E.T."/>
            <person name="Hirsch A.M."/>
            <person name="Manyaka P."/>
            <person name="Maluk M."/>
            <person name="Lafos M."/>
            <person name="Crook M."/>
            <person name="Gross E."/>
            <person name="Simon M.F."/>
            <person name="Bueno dos Reis Junior F."/>
            <person name="Poole P.S."/>
            <person name="Venter S.N."/>
            <person name="James E.K."/>
        </authorList>
    </citation>
    <scope>NUCLEOTIDE SEQUENCE [LARGE SCALE GENOMIC DNA]</scope>
    <source>
        <strain evidence="2 3">WSM 3937</strain>
    </source>
</reference>
<name>A0A2N7WLI9_9BURK</name>
<evidence type="ECO:0000313" key="4">
    <source>
        <dbReference type="Proteomes" id="UP000494205"/>
    </source>
</evidence>
<dbReference type="AlphaFoldDB" id="A0A2N7WLI9"/>
<keyword evidence="3" id="KW-1185">Reference proteome</keyword>
<dbReference type="Proteomes" id="UP000235659">
    <property type="component" value="Unassembled WGS sequence"/>
</dbReference>
<proteinExistence type="predicted"/>
<evidence type="ECO:0000313" key="2">
    <source>
        <dbReference type="EMBL" id="PMS30316.1"/>
    </source>
</evidence>
<dbReference type="OrthoDB" id="9103066at2"/>
<evidence type="ECO:0000313" key="1">
    <source>
        <dbReference type="EMBL" id="CAB3691063.1"/>
    </source>
</evidence>
<dbReference type="Proteomes" id="UP000494205">
    <property type="component" value="Unassembled WGS sequence"/>
</dbReference>
<reference evidence="1 4" key="2">
    <citation type="submission" date="2020-04" db="EMBL/GenBank/DDBJ databases">
        <authorList>
            <person name="De Canck E."/>
        </authorList>
    </citation>
    <scope>NUCLEOTIDE SEQUENCE [LARGE SCALE GENOMIC DNA]</scope>
    <source>
        <strain evidence="1 4">LMG 27174</strain>
    </source>
</reference>
<gene>
    <name evidence="2" type="ORF">C0Z16_15320</name>
    <name evidence="1" type="ORF">LMG27174_03171</name>
</gene>
<evidence type="ECO:0000313" key="3">
    <source>
        <dbReference type="Proteomes" id="UP000235659"/>
    </source>
</evidence>
<accession>A0A2N7WLI9</accession>
<dbReference type="RefSeq" id="WP_102632970.1">
    <property type="nucleotide sequence ID" value="NZ_CADIJZ010000010.1"/>
</dbReference>
<sequence length="69" mass="7872">MRADNWVREAQRESRLVDALFKARNLISMHNGITVRCDGEEWALDFGQELEAIDAALKTAGIDVTRLRQ</sequence>
<dbReference type="EMBL" id="CADIJZ010000010">
    <property type="protein sequence ID" value="CAB3691063.1"/>
    <property type="molecule type" value="Genomic_DNA"/>
</dbReference>